<proteinExistence type="inferred from homology"/>
<dbReference type="AlphaFoldDB" id="A0A484MLU4"/>
<feature type="transmembrane region" description="Helical" evidence="7">
    <location>
        <begin position="99"/>
        <end position="118"/>
    </location>
</feature>
<keyword evidence="10" id="KW-1185">Reference proteome</keyword>
<sequence>MATTMATWICFLFISMDIAAGILGILAQRAQNKMPFEKVLIVECWEPSYKAYGLGFAACVLLGAAHVFANMLCGCFCLSPKAELVRASPNRQLAAASQVFSWITGCIAFTLLVIGTVSNSKTTKTCGLSRRHVLVVGGIMSFIHGLFLVAYYVAASAVANEDRMIRQPMGVGPYRPPNSQKIDRKCRMTLQTAAVVPGGDLPRKLFCTLFGNSPPSTAAVRDLERVSEVFVFNLCHFCTDFAFDVN</sequence>
<evidence type="ECO:0000256" key="2">
    <source>
        <dbReference type="ARBA" id="ARBA00022692"/>
    </source>
</evidence>
<evidence type="ECO:0000313" key="10">
    <source>
        <dbReference type="Proteomes" id="UP000595140"/>
    </source>
</evidence>
<evidence type="ECO:0000256" key="8">
    <source>
        <dbReference type="SAM" id="SignalP"/>
    </source>
</evidence>
<keyword evidence="5 7" id="KW-0472">Membrane</keyword>
<keyword evidence="4 7" id="KW-1133">Transmembrane helix</keyword>
<gene>
    <name evidence="9" type="ORF">CCAM_LOCUS31233</name>
</gene>
<dbReference type="EMBL" id="OOIL02003813">
    <property type="protein sequence ID" value="VFQ89457.1"/>
    <property type="molecule type" value="Genomic_DNA"/>
</dbReference>
<feature type="transmembrane region" description="Helical" evidence="7">
    <location>
        <begin position="51"/>
        <end position="78"/>
    </location>
</feature>
<evidence type="ECO:0000256" key="7">
    <source>
        <dbReference type="SAM" id="Phobius"/>
    </source>
</evidence>
<accession>A0A484MLU4</accession>
<keyword evidence="2 7" id="KW-0812">Transmembrane</keyword>
<dbReference type="OrthoDB" id="1667348at2759"/>
<evidence type="ECO:0000256" key="6">
    <source>
        <dbReference type="ARBA" id="ARBA00029467"/>
    </source>
</evidence>
<keyword evidence="3 8" id="KW-0732">Signal</keyword>
<evidence type="ECO:0000256" key="3">
    <source>
        <dbReference type="ARBA" id="ARBA00022729"/>
    </source>
</evidence>
<evidence type="ECO:0000313" key="9">
    <source>
        <dbReference type="EMBL" id="VFQ89457.1"/>
    </source>
</evidence>
<comment type="similarity">
    <text evidence="6">Belongs to the DESIGUAL family.</text>
</comment>
<organism evidence="9 10">
    <name type="scientific">Cuscuta campestris</name>
    <dbReference type="NCBI Taxonomy" id="132261"/>
    <lineage>
        <taxon>Eukaryota</taxon>
        <taxon>Viridiplantae</taxon>
        <taxon>Streptophyta</taxon>
        <taxon>Embryophyta</taxon>
        <taxon>Tracheophyta</taxon>
        <taxon>Spermatophyta</taxon>
        <taxon>Magnoliopsida</taxon>
        <taxon>eudicotyledons</taxon>
        <taxon>Gunneridae</taxon>
        <taxon>Pentapetalae</taxon>
        <taxon>asterids</taxon>
        <taxon>lamiids</taxon>
        <taxon>Solanales</taxon>
        <taxon>Convolvulaceae</taxon>
        <taxon>Cuscuteae</taxon>
        <taxon>Cuscuta</taxon>
        <taxon>Cuscuta subgen. Grammica</taxon>
        <taxon>Cuscuta sect. Cleistogrammica</taxon>
    </lineage>
</organism>
<dbReference type="Proteomes" id="UP000595140">
    <property type="component" value="Unassembled WGS sequence"/>
</dbReference>
<evidence type="ECO:0000256" key="1">
    <source>
        <dbReference type="ARBA" id="ARBA00004127"/>
    </source>
</evidence>
<dbReference type="GO" id="GO:0012505">
    <property type="term" value="C:endomembrane system"/>
    <property type="evidence" value="ECO:0007669"/>
    <property type="project" value="UniProtKB-SubCell"/>
</dbReference>
<name>A0A484MLU4_9ASTE</name>
<feature type="signal peptide" evidence="8">
    <location>
        <begin position="1"/>
        <end position="20"/>
    </location>
</feature>
<evidence type="ECO:0000256" key="5">
    <source>
        <dbReference type="ARBA" id="ARBA00023136"/>
    </source>
</evidence>
<dbReference type="InterPro" id="IPR009606">
    <property type="entry name" value="DEAL/Modifying_wall_lignin1/2"/>
</dbReference>
<dbReference type="PANTHER" id="PTHR31769">
    <property type="entry name" value="OS07G0462200 PROTEIN-RELATED"/>
    <property type="match status" value="1"/>
</dbReference>
<protein>
    <submittedName>
        <fullName evidence="9">Uncharacterized protein</fullName>
    </submittedName>
</protein>
<reference evidence="9 10" key="1">
    <citation type="submission" date="2018-04" db="EMBL/GenBank/DDBJ databases">
        <authorList>
            <person name="Vogel A."/>
        </authorList>
    </citation>
    <scope>NUCLEOTIDE SEQUENCE [LARGE SCALE GENOMIC DNA]</scope>
</reference>
<comment type="subcellular location">
    <subcellularLocation>
        <location evidence="1">Endomembrane system</location>
        <topology evidence="1">Multi-pass membrane protein</topology>
    </subcellularLocation>
</comment>
<dbReference type="InterPro" id="IPR052222">
    <property type="entry name" value="DESIGUAL"/>
</dbReference>
<feature type="transmembrane region" description="Helical" evidence="7">
    <location>
        <begin position="138"/>
        <end position="159"/>
    </location>
</feature>
<dbReference type="Pfam" id="PF06749">
    <property type="entry name" value="DUF1218"/>
    <property type="match status" value="1"/>
</dbReference>
<feature type="chain" id="PRO_5019720764" evidence="8">
    <location>
        <begin position="21"/>
        <end position="246"/>
    </location>
</feature>
<evidence type="ECO:0000256" key="4">
    <source>
        <dbReference type="ARBA" id="ARBA00022989"/>
    </source>
</evidence>